<dbReference type="InterPro" id="IPR001041">
    <property type="entry name" value="2Fe-2S_ferredoxin-type"/>
</dbReference>
<dbReference type="GO" id="GO:0016491">
    <property type="term" value="F:oxidoreductase activity"/>
    <property type="evidence" value="ECO:0007669"/>
    <property type="project" value="UniProtKB-KW"/>
</dbReference>
<evidence type="ECO:0000259" key="10">
    <source>
        <dbReference type="PROSITE" id="PS51085"/>
    </source>
</evidence>
<evidence type="ECO:0000256" key="9">
    <source>
        <dbReference type="ARBA" id="ARBA00061434"/>
    </source>
</evidence>
<evidence type="ECO:0000313" key="12">
    <source>
        <dbReference type="EMBL" id="SKC41354.1"/>
    </source>
</evidence>
<dbReference type="OrthoDB" id="9789468at2"/>
<dbReference type="GO" id="GO:0046872">
    <property type="term" value="F:metal ion binding"/>
    <property type="evidence" value="ECO:0007669"/>
    <property type="project" value="UniProtKB-KW"/>
</dbReference>
<evidence type="ECO:0000259" key="11">
    <source>
        <dbReference type="PROSITE" id="PS51384"/>
    </source>
</evidence>
<evidence type="ECO:0000256" key="5">
    <source>
        <dbReference type="ARBA" id="ARBA00022827"/>
    </source>
</evidence>
<dbReference type="InterPro" id="IPR001433">
    <property type="entry name" value="OxRdtase_FAD/NAD-bd"/>
</dbReference>
<evidence type="ECO:0000256" key="8">
    <source>
        <dbReference type="ARBA" id="ARBA00023014"/>
    </source>
</evidence>
<dbReference type="InterPro" id="IPR050415">
    <property type="entry name" value="MRET"/>
</dbReference>
<accession>A0A1T5IQ89</accession>
<dbReference type="InterPro" id="IPR017927">
    <property type="entry name" value="FAD-bd_FR_type"/>
</dbReference>
<protein>
    <submittedName>
        <fullName evidence="12">Ring-1,2-phenylacetyl-CoA epoxidase subunit PaaE</fullName>
    </submittedName>
</protein>
<name>A0A1T5IQ89_9BACT</name>
<dbReference type="SUPFAM" id="SSF63380">
    <property type="entry name" value="Riboflavin synthase domain-like"/>
    <property type="match status" value="1"/>
</dbReference>
<dbReference type="STRING" id="688867.SAMN05660236_0277"/>
<dbReference type="InterPro" id="IPR039261">
    <property type="entry name" value="FNR_nucleotide-bd"/>
</dbReference>
<dbReference type="PRINTS" id="PR00410">
    <property type="entry name" value="PHEHYDRXLASE"/>
</dbReference>
<evidence type="ECO:0000256" key="4">
    <source>
        <dbReference type="ARBA" id="ARBA00022723"/>
    </source>
</evidence>
<dbReference type="Proteomes" id="UP000190961">
    <property type="component" value="Unassembled WGS sequence"/>
</dbReference>
<keyword evidence="13" id="KW-1185">Reference proteome</keyword>
<keyword evidence="7" id="KW-0408">Iron</keyword>
<sequence>MNNTSSAYKRIVVQDVISETKDVKTFQLLYEDGTPLKYEAGQFITFIFPKHDQQEEDRRSYSFSTTPGLDDIPAITLKRVENGEYSRKLIDRTKPGDVLLTIGASGYFTLPENIKGYKRFIFLAAGSGITPVYSLVKDILYHHPTLEVVLIYSNREPIETIFHKELTNLQERYSNRFKIEFLFSTSPNLLRARLSKWLLEVLLKKYAAEDCHQTLFYLCGPYDYMRMATIVLQTEGVSSDNIRKEHYAIHKPVRKNEPPDKAIHRVEIRMNGNIYTFETQFPETILQHAKKMNIPLAYSCESGQCGTCAATCTQGKVWMWNNEVLVDAEVEKGRVLTCTGYPIEGDIVLEL</sequence>
<dbReference type="PANTHER" id="PTHR47354">
    <property type="entry name" value="NADH OXIDOREDUCTASE HCR"/>
    <property type="match status" value="1"/>
</dbReference>
<keyword evidence="5" id="KW-0274">FAD</keyword>
<comment type="similarity">
    <text evidence="9">In the N-terminal section; belongs to the FAD-binding oxidoreductase type 6 family.</text>
</comment>
<dbReference type="Pfam" id="PF00175">
    <property type="entry name" value="NAD_binding_1"/>
    <property type="match status" value="1"/>
</dbReference>
<keyword evidence="6" id="KW-0560">Oxidoreductase</keyword>
<dbReference type="InterPro" id="IPR006058">
    <property type="entry name" value="2Fe2S_fd_BS"/>
</dbReference>
<dbReference type="InterPro" id="IPR036010">
    <property type="entry name" value="2Fe-2S_ferredoxin-like_sf"/>
</dbReference>
<dbReference type="PROSITE" id="PS51384">
    <property type="entry name" value="FAD_FR"/>
    <property type="match status" value="1"/>
</dbReference>
<dbReference type="InterPro" id="IPR001709">
    <property type="entry name" value="Flavoprot_Pyr_Nucl_cyt_Rdtase"/>
</dbReference>
<dbReference type="SUPFAM" id="SSF54292">
    <property type="entry name" value="2Fe-2S ferredoxin-like"/>
    <property type="match status" value="1"/>
</dbReference>
<gene>
    <name evidence="12" type="ORF">SAMN05660236_0277</name>
</gene>
<feature type="domain" description="2Fe-2S ferredoxin-type" evidence="10">
    <location>
        <begin position="264"/>
        <end position="351"/>
    </location>
</feature>
<dbReference type="InterPro" id="IPR017938">
    <property type="entry name" value="Riboflavin_synthase-like_b-brl"/>
</dbReference>
<dbReference type="Pfam" id="PF00111">
    <property type="entry name" value="Fer2"/>
    <property type="match status" value="1"/>
</dbReference>
<keyword evidence="8" id="KW-0411">Iron-sulfur</keyword>
<dbReference type="GO" id="GO:0051537">
    <property type="term" value="F:2 iron, 2 sulfur cluster binding"/>
    <property type="evidence" value="ECO:0007669"/>
    <property type="project" value="UniProtKB-KW"/>
</dbReference>
<dbReference type="PANTHER" id="PTHR47354:SF6">
    <property type="entry name" value="NADH OXIDOREDUCTASE HCR"/>
    <property type="match status" value="1"/>
</dbReference>
<dbReference type="AlphaFoldDB" id="A0A1T5IQ89"/>
<dbReference type="RefSeq" id="WP_079684919.1">
    <property type="nucleotide sequence ID" value="NZ_FUZU01000001.1"/>
</dbReference>
<evidence type="ECO:0000256" key="2">
    <source>
        <dbReference type="ARBA" id="ARBA00022630"/>
    </source>
</evidence>
<keyword evidence="4" id="KW-0479">Metal-binding</keyword>
<feature type="domain" description="FAD-binding FR-type" evidence="11">
    <location>
        <begin position="6"/>
        <end position="111"/>
    </location>
</feature>
<reference evidence="12 13" key="1">
    <citation type="submission" date="2017-02" db="EMBL/GenBank/DDBJ databases">
        <authorList>
            <person name="Peterson S.W."/>
        </authorList>
    </citation>
    <scope>NUCLEOTIDE SEQUENCE [LARGE SCALE GENOMIC DNA]</scope>
    <source>
        <strain evidence="12 13">DSM 25262</strain>
    </source>
</reference>
<dbReference type="CDD" id="cd00207">
    <property type="entry name" value="fer2"/>
    <property type="match status" value="1"/>
</dbReference>
<dbReference type="PROSITE" id="PS51085">
    <property type="entry name" value="2FE2S_FER_2"/>
    <property type="match status" value="1"/>
</dbReference>
<keyword evidence="3" id="KW-0001">2Fe-2S</keyword>
<dbReference type="Gene3D" id="3.10.20.30">
    <property type="match status" value="1"/>
</dbReference>
<dbReference type="EMBL" id="FUZU01000001">
    <property type="protein sequence ID" value="SKC41354.1"/>
    <property type="molecule type" value="Genomic_DNA"/>
</dbReference>
<comment type="cofactor">
    <cofactor evidence="1">
        <name>FAD</name>
        <dbReference type="ChEBI" id="CHEBI:57692"/>
    </cofactor>
</comment>
<evidence type="ECO:0000256" key="6">
    <source>
        <dbReference type="ARBA" id="ARBA00023002"/>
    </source>
</evidence>
<keyword evidence="2" id="KW-0285">Flavoprotein</keyword>
<dbReference type="SUPFAM" id="SSF52343">
    <property type="entry name" value="Ferredoxin reductase-like, C-terminal NADP-linked domain"/>
    <property type="match status" value="1"/>
</dbReference>
<dbReference type="InterPro" id="IPR012675">
    <property type="entry name" value="Beta-grasp_dom_sf"/>
</dbReference>
<evidence type="ECO:0000313" key="13">
    <source>
        <dbReference type="Proteomes" id="UP000190961"/>
    </source>
</evidence>
<dbReference type="PRINTS" id="PR00371">
    <property type="entry name" value="FPNCR"/>
</dbReference>
<proteinExistence type="inferred from homology"/>
<organism evidence="12 13">
    <name type="scientific">Ohtaekwangia koreensis</name>
    <dbReference type="NCBI Taxonomy" id="688867"/>
    <lineage>
        <taxon>Bacteria</taxon>
        <taxon>Pseudomonadati</taxon>
        <taxon>Bacteroidota</taxon>
        <taxon>Cytophagia</taxon>
        <taxon>Cytophagales</taxon>
        <taxon>Fulvivirgaceae</taxon>
        <taxon>Ohtaekwangia</taxon>
    </lineage>
</organism>
<dbReference type="PROSITE" id="PS00197">
    <property type="entry name" value="2FE2S_FER_1"/>
    <property type="match status" value="1"/>
</dbReference>
<dbReference type="Gene3D" id="3.40.50.80">
    <property type="entry name" value="Nucleotide-binding domain of ferredoxin-NADP reductase (FNR) module"/>
    <property type="match status" value="1"/>
</dbReference>
<evidence type="ECO:0000256" key="1">
    <source>
        <dbReference type="ARBA" id="ARBA00001974"/>
    </source>
</evidence>
<evidence type="ECO:0000256" key="3">
    <source>
        <dbReference type="ARBA" id="ARBA00022714"/>
    </source>
</evidence>
<evidence type="ECO:0000256" key="7">
    <source>
        <dbReference type="ARBA" id="ARBA00023004"/>
    </source>
</evidence>
<dbReference type="Gene3D" id="2.40.30.10">
    <property type="entry name" value="Translation factors"/>
    <property type="match status" value="1"/>
</dbReference>